<evidence type="ECO:0000313" key="1">
    <source>
        <dbReference type="EMBL" id="PHQ35051.1"/>
    </source>
</evidence>
<accession>A0A2G1W7R5</accession>
<protein>
    <submittedName>
        <fullName evidence="1">Uncharacterized protein</fullName>
    </submittedName>
</protein>
<sequence>MVTSRSPRRANAVRTMHHRLNRLRRENAIVKIVYVMVQSLKLASNRQVSRQFSWDSFPRHFSRQVVCRRCFLLLSISG</sequence>
<gene>
    <name evidence="1" type="ORF">CEE69_11535</name>
</gene>
<proteinExistence type="predicted"/>
<comment type="caution">
    <text evidence="1">The sequence shown here is derived from an EMBL/GenBank/DDBJ whole genome shotgun (WGS) entry which is preliminary data.</text>
</comment>
<organism evidence="1 2">
    <name type="scientific">Rhodopirellula bahusiensis</name>
    <dbReference type="NCBI Taxonomy" id="2014065"/>
    <lineage>
        <taxon>Bacteria</taxon>
        <taxon>Pseudomonadati</taxon>
        <taxon>Planctomycetota</taxon>
        <taxon>Planctomycetia</taxon>
        <taxon>Pirellulales</taxon>
        <taxon>Pirellulaceae</taxon>
        <taxon>Rhodopirellula</taxon>
    </lineage>
</organism>
<dbReference type="Proteomes" id="UP000225740">
    <property type="component" value="Unassembled WGS sequence"/>
</dbReference>
<name>A0A2G1W7R5_9BACT</name>
<keyword evidence="2" id="KW-1185">Reference proteome</keyword>
<evidence type="ECO:0000313" key="2">
    <source>
        <dbReference type="Proteomes" id="UP000225740"/>
    </source>
</evidence>
<dbReference type="EMBL" id="NIZW01000008">
    <property type="protein sequence ID" value="PHQ35051.1"/>
    <property type="molecule type" value="Genomic_DNA"/>
</dbReference>
<reference evidence="1 2" key="1">
    <citation type="submission" date="2017-06" db="EMBL/GenBank/DDBJ databases">
        <title>Description of Rhodopirellula bahusiensis sp. nov.</title>
        <authorList>
            <person name="Kizina J."/>
            <person name="Harder J."/>
        </authorList>
    </citation>
    <scope>NUCLEOTIDE SEQUENCE [LARGE SCALE GENOMIC DNA]</scope>
    <source>
        <strain evidence="1 2">SWK21</strain>
    </source>
</reference>
<dbReference type="AlphaFoldDB" id="A0A2G1W7R5"/>